<name>A0A3E1KSM0_9XANT</name>
<accession>A0A3E1KSM0</accession>
<dbReference type="AlphaFoldDB" id="A0A3E1KSM0"/>
<dbReference type="Proteomes" id="UP000259570">
    <property type="component" value="Unassembled WGS sequence"/>
</dbReference>
<dbReference type="GeneID" id="97213430"/>
<proteinExistence type="predicted"/>
<reference evidence="1 2" key="1">
    <citation type="submission" date="2018-08" db="EMBL/GenBank/DDBJ databases">
        <title>Genome sequencing of X. nasturtii WHRI 8984.</title>
        <authorList>
            <person name="Studholme D.J."/>
            <person name="Mchugh J."/>
            <person name="Vicente J."/>
        </authorList>
    </citation>
    <scope>NUCLEOTIDE SEQUENCE [LARGE SCALE GENOMIC DNA]</scope>
    <source>
        <strain evidence="1 2">WHRI 8984</strain>
    </source>
</reference>
<protein>
    <submittedName>
        <fullName evidence="1">Uncharacterized protein</fullName>
    </submittedName>
</protein>
<dbReference type="OrthoDB" id="9182432at2"/>
<organism evidence="1 2">
    <name type="scientific">Xanthomonas nasturtii</name>
    <dbReference type="NCBI Taxonomy" id="1843581"/>
    <lineage>
        <taxon>Bacteria</taxon>
        <taxon>Pseudomonadati</taxon>
        <taxon>Pseudomonadota</taxon>
        <taxon>Gammaproteobacteria</taxon>
        <taxon>Lysobacterales</taxon>
        <taxon>Lysobacteraceae</taxon>
        <taxon>Xanthomonas</taxon>
    </lineage>
</organism>
<sequence length="240" mass="26113">MKITLSDTPLLSTQQIGELASTLDLLHSRVLKAIERLNKSVAARKTEIALRWKSAPGVGSGELARFAQHETLAAFREIRDKSKAEMDALLKEAGDPHAQLIAQKPFYDSPAKVLARAALGDPKRTEYLQQLQHAGPAELGHMAQVAVGTKNVALASAVLSLIDLMPSKDRPVSPVELATAMRMNDFLKVQEYVKLGDARLQGILINIRAWNAGKANPISSIQLAMREQDIDHELIGGGDE</sequence>
<dbReference type="EMBL" id="QUZM01000002">
    <property type="protein sequence ID" value="RFF42673.1"/>
    <property type="molecule type" value="Genomic_DNA"/>
</dbReference>
<evidence type="ECO:0000313" key="2">
    <source>
        <dbReference type="Proteomes" id="UP000259570"/>
    </source>
</evidence>
<dbReference type="RefSeq" id="WP_116904852.1">
    <property type="nucleotide sequence ID" value="NZ_CP142084.2"/>
</dbReference>
<comment type="caution">
    <text evidence="1">The sequence shown here is derived from an EMBL/GenBank/DDBJ whole genome shotgun (WGS) entry which is preliminary data.</text>
</comment>
<evidence type="ECO:0000313" key="1">
    <source>
        <dbReference type="EMBL" id="RFF42673.1"/>
    </source>
</evidence>
<gene>
    <name evidence="1" type="ORF">DZD52_01835</name>
</gene>